<dbReference type="OrthoDB" id="10323086at2759"/>
<dbReference type="EMBL" id="CAJNJA010101736">
    <property type="protein sequence ID" value="CAE7944425.1"/>
    <property type="molecule type" value="Genomic_DNA"/>
</dbReference>
<sequence>MESWMIPFFSALAEAEVWIPEKTKELLTILEEYLPKVIEVSRNFPNTTGAQTLLMRVMDALLFIEEPANEEFKRNAHAVRERCTNVQRERLDFLLESVDAWLPFLHSSEANTQLYRDCQFLLLLLRAVHLRRILQIGGSSQSLKEKLET</sequence>
<keyword evidence="2" id="KW-1185">Reference proteome</keyword>
<gene>
    <name evidence="1" type="ORF">SNEC2469_LOCUS35336</name>
</gene>
<dbReference type="Proteomes" id="UP000601435">
    <property type="component" value="Unassembled WGS sequence"/>
</dbReference>
<name>A0A813CHW5_9DINO</name>
<comment type="caution">
    <text evidence="1">The sequence shown here is derived from an EMBL/GenBank/DDBJ whole genome shotgun (WGS) entry which is preliminary data.</text>
</comment>
<evidence type="ECO:0000313" key="1">
    <source>
        <dbReference type="EMBL" id="CAE7944425.1"/>
    </source>
</evidence>
<accession>A0A813CHW5</accession>
<reference evidence="1" key="1">
    <citation type="submission" date="2021-02" db="EMBL/GenBank/DDBJ databases">
        <authorList>
            <person name="Dougan E. K."/>
            <person name="Rhodes N."/>
            <person name="Thang M."/>
            <person name="Chan C."/>
        </authorList>
    </citation>
    <scope>NUCLEOTIDE SEQUENCE</scope>
</reference>
<organism evidence="1 2">
    <name type="scientific">Symbiodinium necroappetens</name>
    <dbReference type="NCBI Taxonomy" id="1628268"/>
    <lineage>
        <taxon>Eukaryota</taxon>
        <taxon>Sar</taxon>
        <taxon>Alveolata</taxon>
        <taxon>Dinophyceae</taxon>
        <taxon>Suessiales</taxon>
        <taxon>Symbiodiniaceae</taxon>
        <taxon>Symbiodinium</taxon>
    </lineage>
</organism>
<proteinExistence type="predicted"/>
<protein>
    <submittedName>
        <fullName evidence="1">Uncharacterized protein</fullName>
    </submittedName>
</protein>
<evidence type="ECO:0000313" key="2">
    <source>
        <dbReference type="Proteomes" id="UP000601435"/>
    </source>
</evidence>
<feature type="non-terminal residue" evidence="1">
    <location>
        <position position="1"/>
    </location>
</feature>
<dbReference type="AlphaFoldDB" id="A0A813CHW5"/>